<dbReference type="GeneID" id="106754340"/>
<feature type="compositionally biased region" description="Low complexity" evidence="1">
    <location>
        <begin position="75"/>
        <end position="84"/>
    </location>
</feature>
<accession>A0A1S3TDI3</accession>
<protein>
    <submittedName>
        <fullName evidence="3">Keratin, type I cytoskeletal 9-like</fullName>
    </submittedName>
</protein>
<organism evidence="2 3">
    <name type="scientific">Vigna radiata var. radiata</name>
    <name type="common">Mung bean</name>
    <name type="synonym">Phaseolus aureus</name>
    <dbReference type="NCBI Taxonomy" id="3916"/>
    <lineage>
        <taxon>Eukaryota</taxon>
        <taxon>Viridiplantae</taxon>
        <taxon>Streptophyta</taxon>
        <taxon>Embryophyta</taxon>
        <taxon>Tracheophyta</taxon>
        <taxon>Spermatophyta</taxon>
        <taxon>Magnoliopsida</taxon>
        <taxon>eudicotyledons</taxon>
        <taxon>Gunneridae</taxon>
        <taxon>Pentapetalae</taxon>
        <taxon>rosids</taxon>
        <taxon>fabids</taxon>
        <taxon>Fabales</taxon>
        <taxon>Fabaceae</taxon>
        <taxon>Papilionoideae</taxon>
        <taxon>50 kb inversion clade</taxon>
        <taxon>NPAAA clade</taxon>
        <taxon>indigoferoid/millettioid clade</taxon>
        <taxon>Phaseoleae</taxon>
        <taxon>Vigna</taxon>
    </lineage>
</organism>
<proteinExistence type="predicted"/>
<feature type="compositionally biased region" description="Basic and acidic residues" evidence="1">
    <location>
        <begin position="135"/>
        <end position="149"/>
    </location>
</feature>
<dbReference type="Proteomes" id="UP000087766">
    <property type="component" value="Unplaced"/>
</dbReference>
<dbReference type="RefSeq" id="XP_014491838.1">
    <property type="nucleotide sequence ID" value="XM_014636352.1"/>
</dbReference>
<feature type="compositionally biased region" description="Gly residues" evidence="1">
    <location>
        <begin position="95"/>
        <end position="116"/>
    </location>
</feature>
<feature type="compositionally biased region" description="Basic and acidic residues" evidence="1">
    <location>
        <begin position="11"/>
        <end position="23"/>
    </location>
</feature>
<evidence type="ECO:0000256" key="1">
    <source>
        <dbReference type="SAM" id="MobiDB-lite"/>
    </source>
</evidence>
<feature type="compositionally biased region" description="Acidic residues" evidence="1">
    <location>
        <begin position="124"/>
        <end position="134"/>
    </location>
</feature>
<dbReference type="AlphaFoldDB" id="A0A1S3TDI3"/>
<evidence type="ECO:0000313" key="3">
    <source>
        <dbReference type="RefSeq" id="XP_014491838.1"/>
    </source>
</evidence>
<dbReference type="KEGG" id="vra:106754340"/>
<feature type="region of interest" description="Disordered" evidence="1">
    <location>
        <begin position="328"/>
        <end position="378"/>
    </location>
</feature>
<name>A0A1S3TDI3_VIGRR</name>
<keyword evidence="2" id="KW-1185">Reference proteome</keyword>
<feature type="compositionally biased region" description="Polar residues" evidence="1">
    <location>
        <begin position="328"/>
        <end position="357"/>
    </location>
</feature>
<gene>
    <name evidence="3" type="primary">LOC106754340</name>
</gene>
<sequence>MVILDGGGCRGEGENCGDDRGENGGKGGGEDGNGCENDSGEDRCENGGRGGDGCENNNGDRGENGGRGGGGCENNGGKSENGNSEGEGGDVGEHNVGGSGETGDIDGGGGGGGEASRGGKGEDDSGDGGGEDGDGVSKSRHEEGLETSKRPRTNKSSREPSLENNKMASHTGEGGSRARRTLVDYTTVVGPHRFNSIARPKVNAANMEMKPALIQLLHSMGGCGGLIPQQILPTKHGSSDNETLSERGMPSQTKGVFQLEPYDALLAQNKIITQQLEILTKKVMQPQKEHQNVAQFQQQLCELCGGDHINGQCAMPENLNEEVNYMGNQNQFRPNNYNQGWRSHPSNGPGQFGQTDGQYYKPPHQQQQWQQQPPSSDMNAQLQETLNQFM</sequence>
<dbReference type="OrthoDB" id="1430821at2759"/>
<feature type="region of interest" description="Disordered" evidence="1">
    <location>
        <begin position="1"/>
        <end position="179"/>
    </location>
</feature>
<feature type="compositionally biased region" description="Low complexity" evidence="1">
    <location>
        <begin position="362"/>
        <end position="374"/>
    </location>
</feature>
<feature type="compositionally biased region" description="Gly residues" evidence="1">
    <location>
        <begin position="65"/>
        <end position="74"/>
    </location>
</feature>
<evidence type="ECO:0000313" key="2">
    <source>
        <dbReference type="Proteomes" id="UP000087766"/>
    </source>
</evidence>
<reference evidence="3" key="1">
    <citation type="submission" date="2025-08" db="UniProtKB">
        <authorList>
            <consortium name="RefSeq"/>
        </authorList>
    </citation>
    <scope>IDENTIFICATION</scope>
    <source>
        <tissue evidence="3">Leaf</tissue>
    </source>
</reference>
<feature type="compositionally biased region" description="Gly residues" evidence="1">
    <location>
        <begin position="1"/>
        <end position="10"/>
    </location>
</feature>